<accession>A0A3B0RS83</accession>
<protein>
    <submittedName>
        <fullName evidence="1">Uncharacterized protein</fullName>
    </submittedName>
</protein>
<reference evidence="1" key="1">
    <citation type="submission" date="2018-06" db="EMBL/GenBank/DDBJ databases">
        <authorList>
            <person name="Zhirakovskaya E."/>
        </authorList>
    </citation>
    <scope>NUCLEOTIDE SEQUENCE</scope>
</reference>
<name>A0A3B0RS83_9ZZZZ</name>
<evidence type="ECO:0000313" key="1">
    <source>
        <dbReference type="EMBL" id="VAV94739.1"/>
    </source>
</evidence>
<dbReference type="EMBL" id="UOEK01000067">
    <property type="protein sequence ID" value="VAV94739.1"/>
    <property type="molecule type" value="Genomic_DNA"/>
</dbReference>
<dbReference type="AlphaFoldDB" id="A0A3B0RS83"/>
<sequence length="217" mass="23185">MKLLRVLVATGLVFAACSGSSDVDEPVNTYPTGTVREWLVAVSARDVARLVDVVDQDSLVIVIAIENQIPVDDVERMLVQGLAPETVADYWVSFAGAYGTYTGLALDSVTVRGFEQFAVDDVVFAHVAVGDENDPGSVFTRSYDGTWRVDLVATLGDALFPLIEDFVSTIPSGSTGDQLRAELQDALIPALQAVDSQKPESERRASAIARLAALLAP</sequence>
<proteinExistence type="predicted"/>
<gene>
    <name evidence="1" type="ORF">MNBD_ACTINO02-2271</name>
</gene>
<organism evidence="1">
    <name type="scientific">hydrothermal vent metagenome</name>
    <dbReference type="NCBI Taxonomy" id="652676"/>
    <lineage>
        <taxon>unclassified sequences</taxon>
        <taxon>metagenomes</taxon>
        <taxon>ecological metagenomes</taxon>
    </lineage>
</organism>
<dbReference type="PROSITE" id="PS51257">
    <property type="entry name" value="PROKAR_LIPOPROTEIN"/>
    <property type="match status" value="1"/>
</dbReference>